<evidence type="ECO:0000256" key="5">
    <source>
        <dbReference type="ARBA" id="ARBA00022723"/>
    </source>
</evidence>
<evidence type="ECO:0000256" key="6">
    <source>
        <dbReference type="ARBA" id="ARBA00022982"/>
    </source>
</evidence>
<dbReference type="PRINTS" id="PR00354">
    <property type="entry name" value="7FE8SFRDOXIN"/>
</dbReference>
<accession>A0ABT3SZJ5</accession>
<evidence type="ECO:0000313" key="13">
    <source>
        <dbReference type="Proteomes" id="UP001143307"/>
    </source>
</evidence>
<dbReference type="RefSeq" id="WP_423243986.1">
    <property type="nucleotide sequence ID" value="NZ_SHNP01000008.1"/>
</dbReference>
<feature type="region of interest" description="Disordered" evidence="10">
    <location>
        <begin position="76"/>
        <end position="104"/>
    </location>
</feature>
<feature type="domain" description="4Fe-4S ferredoxin-type" evidence="11">
    <location>
        <begin position="1"/>
        <end position="30"/>
    </location>
</feature>
<dbReference type="EMBL" id="SHNP01000008">
    <property type="protein sequence ID" value="MCX2975431.1"/>
    <property type="molecule type" value="Genomic_DNA"/>
</dbReference>
<evidence type="ECO:0000256" key="10">
    <source>
        <dbReference type="SAM" id="MobiDB-lite"/>
    </source>
</evidence>
<dbReference type="Proteomes" id="UP001143307">
    <property type="component" value="Unassembled WGS sequence"/>
</dbReference>
<dbReference type="InterPro" id="IPR017896">
    <property type="entry name" value="4Fe4S_Fe-S-bd"/>
</dbReference>
<keyword evidence="13" id="KW-1185">Reference proteome</keyword>
<evidence type="ECO:0000256" key="2">
    <source>
        <dbReference type="ARBA" id="ARBA00001966"/>
    </source>
</evidence>
<comment type="cofactor">
    <cofactor evidence="2 9">
        <name>[4Fe-4S] cluster</name>
        <dbReference type="ChEBI" id="CHEBI:49883"/>
    </cofactor>
</comment>
<evidence type="ECO:0000259" key="11">
    <source>
        <dbReference type="PROSITE" id="PS51379"/>
    </source>
</evidence>
<dbReference type="InterPro" id="IPR000813">
    <property type="entry name" value="7Fe_ferredoxin"/>
</dbReference>
<keyword evidence="7 9" id="KW-0408">Iron</keyword>
<dbReference type="PANTHER" id="PTHR42859:SF2">
    <property type="entry name" value="FERREDOXIN"/>
    <property type="match status" value="1"/>
</dbReference>
<organism evidence="12 13">
    <name type="scientific">Candidatus Seongchinamella marina</name>
    <dbReference type="NCBI Taxonomy" id="2518990"/>
    <lineage>
        <taxon>Bacteria</taxon>
        <taxon>Pseudomonadati</taxon>
        <taxon>Pseudomonadota</taxon>
        <taxon>Gammaproteobacteria</taxon>
        <taxon>Cellvibrionales</taxon>
        <taxon>Halieaceae</taxon>
        <taxon>Seongchinamella</taxon>
    </lineage>
</organism>
<feature type="compositionally biased region" description="Basic and acidic residues" evidence="10">
    <location>
        <begin position="93"/>
        <end position="104"/>
    </location>
</feature>
<dbReference type="InterPro" id="IPR017900">
    <property type="entry name" value="4Fe4S_Fe_S_CS"/>
</dbReference>
<gene>
    <name evidence="12" type="ORF">EYC87_17770</name>
</gene>
<evidence type="ECO:0000256" key="3">
    <source>
        <dbReference type="ARBA" id="ARBA00022448"/>
    </source>
</evidence>
<keyword evidence="8 9" id="KW-0411">Iron-sulfur</keyword>
<dbReference type="PROSITE" id="PS00198">
    <property type="entry name" value="4FE4S_FER_1"/>
    <property type="match status" value="1"/>
</dbReference>
<proteinExistence type="predicted"/>
<keyword evidence="6 9" id="KW-0249">Electron transport</keyword>
<reference evidence="12" key="1">
    <citation type="submission" date="2019-02" db="EMBL/GenBank/DDBJ databases">
        <authorList>
            <person name="Li S.-H."/>
        </authorList>
    </citation>
    <scope>NUCLEOTIDE SEQUENCE</scope>
    <source>
        <strain evidence="12">IMCC8485</strain>
    </source>
</reference>
<evidence type="ECO:0000313" key="12">
    <source>
        <dbReference type="EMBL" id="MCX2975431.1"/>
    </source>
</evidence>
<evidence type="ECO:0000256" key="7">
    <source>
        <dbReference type="ARBA" id="ARBA00023004"/>
    </source>
</evidence>
<evidence type="ECO:0000256" key="9">
    <source>
        <dbReference type="RuleBase" id="RU365098"/>
    </source>
</evidence>
<dbReference type="PROSITE" id="PS51379">
    <property type="entry name" value="4FE4S_FER_2"/>
    <property type="match status" value="2"/>
</dbReference>
<evidence type="ECO:0000256" key="4">
    <source>
        <dbReference type="ARBA" id="ARBA00022485"/>
    </source>
</evidence>
<dbReference type="PANTHER" id="PTHR42859">
    <property type="entry name" value="OXIDOREDUCTASE"/>
    <property type="match status" value="1"/>
</dbReference>
<sequence>MPYIVTDNCQRCRFTECISVCPVECFHYDDQMIYIDPDVCIDCGGCVPACPVNAIYDEFNLPEPMRHWVSINRQKSKELPTMTEPADPLPTAEQRRTELELALS</sequence>
<comment type="cofactor">
    <cofactor evidence="1">
        <name>[3Fe-4S] cluster</name>
        <dbReference type="ChEBI" id="CHEBI:21137"/>
    </cofactor>
</comment>
<keyword evidence="4 9" id="KW-0004">4Fe-4S</keyword>
<dbReference type="InterPro" id="IPR050294">
    <property type="entry name" value="RnfB_subfamily"/>
</dbReference>
<dbReference type="Pfam" id="PF00037">
    <property type="entry name" value="Fer4"/>
    <property type="match status" value="1"/>
</dbReference>
<protein>
    <recommendedName>
        <fullName evidence="9">Ferredoxin</fullName>
    </recommendedName>
</protein>
<dbReference type="SUPFAM" id="SSF54862">
    <property type="entry name" value="4Fe-4S ferredoxins"/>
    <property type="match status" value="1"/>
</dbReference>
<comment type="function">
    <text evidence="9">Ferredoxins are iron-sulfur proteins that transfer electrons in a wide variety of metabolic reactions.</text>
</comment>
<dbReference type="Gene3D" id="3.30.70.20">
    <property type="match status" value="1"/>
</dbReference>
<evidence type="ECO:0000256" key="8">
    <source>
        <dbReference type="ARBA" id="ARBA00023014"/>
    </source>
</evidence>
<keyword evidence="5 9" id="KW-0479">Metal-binding</keyword>
<evidence type="ECO:0000256" key="1">
    <source>
        <dbReference type="ARBA" id="ARBA00001927"/>
    </source>
</evidence>
<feature type="domain" description="4Fe-4S ferredoxin-type" evidence="11">
    <location>
        <begin position="31"/>
        <end position="60"/>
    </location>
</feature>
<name>A0ABT3SZJ5_9GAMM</name>
<comment type="caution">
    <text evidence="12">The sequence shown here is derived from an EMBL/GenBank/DDBJ whole genome shotgun (WGS) entry which is preliminary data.</text>
</comment>
<keyword evidence="3 9" id="KW-0813">Transport</keyword>